<dbReference type="InterPro" id="IPR036412">
    <property type="entry name" value="HAD-like_sf"/>
</dbReference>
<protein>
    <submittedName>
        <fullName evidence="1">HAD family hydrolase</fullName>
        <ecNumber evidence="1">3.-.-.-</ecNumber>
    </submittedName>
</protein>
<organism evidence="1 2">
    <name type="scientific">Candidatus Clostridium stratigraminis</name>
    <dbReference type="NCBI Taxonomy" id="3381661"/>
    <lineage>
        <taxon>Bacteria</taxon>
        <taxon>Bacillati</taxon>
        <taxon>Bacillota</taxon>
        <taxon>Clostridia</taxon>
        <taxon>Eubacteriales</taxon>
        <taxon>Clostridiaceae</taxon>
        <taxon>Clostridium</taxon>
    </lineage>
</organism>
<gene>
    <name evidence="1" type="ORF">ACJDUG_08950</name>
</gene>
<dbReference type="EMBL" id="JBJHZZ010000004">
    <property type="protein sequence ID" value="MFL0247099.1"/>
    <property type="molecule type" value="Genomic_DNA"/>
</dbReference>
<dbReference type="RefSeq" id="WP_406769545.1">
    <property type="nucleotide sequence ID" value="NZ_JBJHZZ010000004.1"/>
</dbReference>
<dbReference type="GO" id="GO:0016787">
    <property type="term" value="F:hydrolase activity"/>
    <property type="evidence" value="ECO:0007669"/>
    <property type="project" value="UniProtKB-KW"/>
</dbReference>
<dbReference type="Gene3D" id="3.40.50.1000">
    <property type="entry name" value="HAD superfamily/HAD-like"/>
    <property type="match status" value="1"/>
</dbReference>
<comment type="caution">
    <text evidence="1">The sequence shown here is derived from an EMBL/GenBank/DDBJ whole genome shotgun (WGS) entry which is preliminary data.</text>
</comment>
<dbReference type="SFLD" id="SFLDG01129">
    <property type="entry name" value="C1.5:_HAD__Beta-PGM__Phosphata"/>
    <property type="match status" value="1"/>
</dbReference>
<dbReference type="InterPro" id="IPR023214">
    <property type="entry name" value="HAD_sf"/>
</dbReference>
<dbReference type="EC" id="3.-.-.-" evidence="1"/>
<dbReference type="Pfam" id="PF13419">
    <property type="entry name" value="HAD_2"/>
    <property type="match status" value="1"/>
</dbReference>
<reference evidence="1 2" key="1">
    <citation type="submission" date="2024-11" db="EMBL/GenBank/DDBJ databases">
        <authorList>
            <person name="Heng Y.C."/>
            <person name="Lim A.C.H."/>
            <person name="Lee J.K.Y."/>
            <person name="Kittelmann S."/>
        </authorList>
    </citation>
    <scope>NUCLEOTIDE SEQUENCE [LARGE SCALE GENOMIC DNA]</scope>
    <source>
        <strain evidence="1 2">WILCCON 0185</strain>
    </source>
</reference>
<dbReference type="NCBIfam" id="TIGR01549">
    <property type="entry name" value="HAD-SF-IA-v1"/>
    <property type="match status" value="1"/>
</dbReference>
<evidence type="ECO:0000313" key="2">
    <source>
        <dbReference type="Proteomes" id="UP001623591"/>
    </source>
</evidence>
<sequence>MKNIIFDIDGTLWDTTEVVAKAWSRAVKEIGATSAIISPEILKKEFGKTMEVIAEDLFYDVDKQKKVKLIELCCKYEEEALSEVTDNLLYPNVKDTLIKLSKSFRLFIVSNCQSGYIELFMEKAGVKEYITDYECYGNTGRGKGENIKGVIDRNNLEDVVYVGDTQGDYEATVFTKIPFIYAKYGFGSPEDCYLAIDSIDELLNSF</sequence>
<accession>A0ABW8T3F9</accession>
<dbReference type="PANTHER" id="PTHR43434:SF1">
    <property type="entry name" value="PHOSPHOGLYCOLATE PHOSPHATASE"/>
    <property type="match status" value="1"/>
</dbReference>
<dbReference type="SUPFAM" id="SSF56784">
    <property type="entry name" value="HAD-like"/>
    <property type="match status" value="1"/>
</dbReference>
<proteinExistence type="predicted"/>
<dbReference type="InterPro" id="IPR050155">
    <property type="entry name" value="HAD-like_hydrolase_sf"/>
</dbReference>
<keyword evidence="1" id="KW-0378">Hydrolase</keyword>
<dbReference type="InterPro" id="IPR006439">
    <property type="entry name" value="HAD-SF_hydro_IA"/>
</dbReference>
<dbReference type="Proteomes" id="UP001623591">
    <property type="component" value="Unassembled WGS sequence"/>
</dbReference>
<dbReference type="InterPro" id="IPR041492">
    <property type="entry name" value="HAD_2"/>
</dbReference>
<name>A0ABW8T3F9_9CLOT</name>
<keyword evidence="2" id="KW-1185">Reference proteome</keyword>
<dbReference type="PANTHER" id="PTHR43434">
    <property type="entry name" value="PHOSPHOGLYCOLATE PHOSPHATASE"/>
    <property type="match status" value="1"/>
</dbReference>
<dbReference type="SFLD" id="SFLDS00003">
    <property type="entry name" value="Haloacid_Dehalogenase"/>
    <property type="match status" value="1"/>
</dbReference>
<dbReference type="Gene3D" id="1.10.150.240">
    <property type="entry name" value="Putative phosphatase, domain 2"/>
    <property type="match status" value="1"/>
</dbReference>
<dbReference type="InterPro" id="IPR023198">
    <property type="entry name" value="PGP-like_dom2"/>
</dbReference>
<evidence type="ECO:0000313" key="1">
    <source>
        <dbReference type="EMBL" id="MFL0247099.1"/>
    </source>
</evidence>